<dbReference type="SMART" id="SM00146">
    <property type="entry name" value="PI3Kc"/>
    <property type="match status" value="1"/>
</dbReference>
<dbReference type="PROSITE" id="PS00915">
    <property type="entry name" value="PI3_4_KINASE_1"/>
    <property type="match status" value="1"/>
</dbReference>
<dbReference type="EMBL" id="MDYN01000003">
    <property type="protein sequence ID" value="OQD89081.1"/>
    <property type="molecule type" value="Genomic_DNA"/>
</dbReference>
<keyword evidence="9" id="KW-1185">Reference proteome</keyword>
<evidence type="ECO:0000256" key="5">
    <source>
        <dbReference type="SAM" id="MobiDB-lite"/>
    </source>
</evidence>
<accession>A0A1V6QIP5</accession>
<dbReference type="GO" id="GO:0005737">
    <property type="term" value="C:cytoplasm"/>
    <property type="evidence" value="ECO:0007669"/>
    <property type="project" value="TreeGrafter"/>
</dbReference>
<dbReference type="InterPro" id="IPR015433">
    <property type="entry name" value="PI3/4_kinase"/>
</dbReference>
<dbReference type="GO" id="GO:0000422">
    <property type="term" value="P:autophagy of mitochondrion"/>
    <property type="evidence" value="ECO:0007669"/>
    <property type="project" value="EnsemblFungi"/>
</dbReference>
<dbReference type="GO" id="GO:0048015">
    <property type="term" value="P:phosphatidylinositol-mediated signaling"/>
    <property type="evidence" value="ECO:0007669"/>
    <property type="project" value="TreeGrafter"/>
</dbReference>
<feature type="compositionally biased region" description="Polar residues" evidence="5">
    <location>
        <begin position="33"/>
        <end position="46"/>
    </location>
</feature>
<evidence type="ECO:0000259" key="6">
    <source>
        <dbReference type="PROSITE" id="PS50290"/>
    </source>
</evidence>
<feature type="domain" description="PI3K/PI4K catalytic" evidence="6">
    <location>
        <begin position="1669"/>
        <end position="1962"/>
    </location>
</feature>
<dbReference type="Gene3D" id="3.30.1010.10">
    <property type="entry name" value="Phosphatidylinositol 3-kinase Catalytic Subunit, Chain A, domain 4"/>
    <property type="match status" value="1"/>
</dbReference>
<organism evidence="8 9">
    <name type="scientific">Penicillium antarcticum</name>
    <dbReference type="NCBI Taxonomy" id="416450"/>
    <lineage>
        <taxon>Eukaryota</taxon>
        <taxon>Fungi</taxon>
        <taxon>Dikarya</taxon>
        <taxon>Ascomycota</taxon>
        <taxon>Pezizomycotina</taxon>
        <taxon>Eurotiomycetes</taxon>
        <taxon>Eurotiomycetidae</taxon>
        <taxon>Eurotiales</taxon>
        <taxon>Aspergillaceae</taxon>
        <taxon>Penicillium</taxon>
    </lineage>
</organism>
<dbReference type="FunFam" id="1.10.1070.11:FF:000022">
    <property type="entry name" value="Phosphatidylinositol 4-kinase stt4"/>
    <property type="match status" value="1"/>
</dbReference>
<feature type="compositionally biased region" description="Low complexity" evidence="5">
    <location>
        <begin position="1668"/>
        <end position="1686"/>
    </location>
</feature>
<evidence type="ECO:0000313" key="9">
    <source>
        <dbReference type="Proteomes" id="UP000191672"/>
    </source>
</evidence>
<dbReference type="InterPro" id="IPR042236">
    <property type="entry name" value="PI3K_accessory_sf"/>
</dbReference>
<dbReference type="InterPro" id="IPR016024">
    <property type="entry name" value="ARM-type_fold"/>
</dbReference>
<dbReference type="Pfam" id="PF00613">
    <property type="entry name" value="PI3Ka"/>
    <property type="match status" value="1"/>
</dbReference>
<dbReference type="InterPro" id="IPR000403">
    <property type="entry name" value="PI3/4_kinase_cat_dom"/>
</dbReference>
<evidence type="ECO:0000256" key="3">
    <source>
        <dbReference type="ARBA" id="ARBA00022679"/>
    </source>
</evidence>
<dbReference type="InterPro" id="IPR001263">
    <property type="entry name" value="PI3K_accessory_dom"/>
</dbReference>
<evidence type="ECO:0000256" key="1">
    <source>
        <dbReference type="ARBA" id="ARBA00006209"/>
    </source>
</evidence>
<dbReference type="PANTHER" id="PTHR10048">
    <property type="entry name" value="PHOSPHATIDYLINOSITOL KINASE"/>
    <property type="match status" value="1"/>
</dbReference>
<evidence type="ECO:0000256" key="4">
    <source>
        <dbReference type="ARBA" id="ARBA00022777"/>
    </source>
</evidence>
<dbReference type="CDD" id="cd05167">
    <property type="entry name" value="PI4Kc_III_alpha"/>
    <property type="match status" value="1"/>
</dbReference>
<dbReference type="Pfam" id="PF00454">
    <property type="entry name" value="PI3_PI4_kinase"/>
    <property type="match status" value="1"/>
</dbReference>
<dbReference type="InterPro" id="IPR045495">
    <property type="entry name" value="PI4K_N"/>
</dbReference>
<dbReference type="PANTHER" id="PTHR10048:SF15">
    <property type="entry name" value="PHOSPHATIDYLINOSITOL 4-KINASE ALPHA"/>
    <property type="match status" value="1"/>
</dbReference>
<comment type="similarity">
    <text evidence="1">Belongs to the PI3/PI4-kinase family. Type III PI4K subfamily.</text>
</comment>
<dbReference type="PROSITE" id="PS51545">
    <property type="entry name" value="PIK_HELICAL"/>
    <property type="match status" value="1"/>
</dbReference>
<dbReference type="SUPFAM" id="SSF48371">
    <property type="entry name" value="ARM repeat"/>
    <property type="match status" value="2"/>
</dbReference>
<keyword evidence="4" id="KW-0418">Kinase</keyword>
<dbReference type="InterPro" id="IPR011009">
    <property type="entry name" value="Kinase-like_dom_sf"/>
</dbReference>
<dbReference type="GO" id="GO:0061909">
    <property type="term" value="P:autophagosome-lysosome fusion"/>
    <property type="evidence" value="ECO:0007669"/>
    <property type="project" value="EnsemblFungi"/>
</dbReference>
<reference evidence="9" key="1">
    <citation type="journal article" date="2017" name="Nat. Microbiol.">
        <title>Global analysis of biosynthetic gene clusters reveals vast potential of secondary metabolite production in Penicillium species.</title>
        <authorList>
            <person name="Nielsen J.C."/>
            <person name="Grijseels S."/>
            <person name="Prigent S."/>
            <person name="Ji B."/>
            <person name="Dainat J."/>
            <person name="Nielsen K.F."/>
            <person name="Frisvad J.C."/>
            <person name="Workman M."/>
            <person name="Nielsen J."/>
        </authorList>
    </citation>
    <scope>NUCLEOTIDE SEQUENCE [LARGE SCALE GENOMIC DNA]</scope>
    <source>
        <strain evidence="9">IBT 31811</strain>
    </source>
</reference>
<proteinExistence type="inferred from homology"/>
<protein>
    <recommendedName>
        <fullName evidence="2">1-phosphatidylinositol 4-kinase</fullName>
        <ecNumber evidence="2">2.7.1.67</ecNumber>
    </recommendedName>
</protein>
<sequence length="1978" mass="221104">MDGLSGGIRQFAFQKLAALAVESPRDGTELTRLAQQSQPARQTDGTLNGVLKDQAPTSRVPMGVRELDVLLALCKAATSVNDADNAFQLASQLSRYLPESHSQLFRSSPFLHSIKPSPWETLTHNLALALLSLATKYPAIRKTALDAVHGYLNNCAQAINAVTPFQYSKSDGHGVVHESVAVLSIAVSLVGFMEAAAQYTSIWLASEKLRIVDHLRSMLSEPFIIAVETASSTLRSTHTAEPAFRDWRKYTRRYAAHGRPLGAMLVQEGFMRFVKSCAASLMGSQHLTDEQLLDDYMTGVGIAKSYDEDDIALIERVTDIISEEIHLLEDGADYLKVGSPWQQRLAFSVKGHALVGFLNCVILGEDATNNDVLLSWLEDALLDPQQMSNVELAVTSLKCTAIVARMSPNGASIGRRCLLRFLSQGGVSARQTVAVASRCLAQILTILSEDAVITTLYSLGNALSPATNVDQSSQDQLAGDHTGLGMNLEGYKKTGSQTSLAVEGEDETVTHRNVIHAIVTIATSCNDDKISALAQSMLLQKIGKIDVAVDAYIIQETAVLALSGGQAEFQLLLKFYTRVYLDGINKGLDAISDAVQCAMTYLSVTLDQKSPLHRIYLIHLLESIINKGDVPDLDHERHKEVVFSADDITPLLKPLALLVSSKGNTSGDSWSVLEYDDTILSLFRDVWFNIAIHGISLSSSIAQKHHKELRLLAHHSPPLVAGNHMESLESDVELNTVLRRGAGPQRIMEQKRALISELPGRDSDIKRMDYPRAVFLNAVLLFESLRASSGDSTKILDYFLDPALTTPEMVICMNAVAEKVVTCYLSLTLSGEHDNFSAPYLSKQLAEFLVSCCHRIERVQSIATLCADKIIRECPSALCEKHSLFALLEILTVMWSSCLQGELDEFDWKSSLVSPMGIVKVELPDNYALRKATLDRFHAKARGWVIAVLNIAPLDIKGLLQTYLSEYDDDGGYGHISIGRSFALEMGSIIPQSDPRLGSIDIHGSSEINVASDFMALYTTRQKYRRPDMPAINGLEGEIYRNYDLKPHASLLPESADALDPEEALASLYRRSFDNENIPLVEVRDALRQAASLICSSSKPRLSVIHYLVALPFQIFTKDTIKLGVSLWLGVIHENPSTEPRIFSEVIEAWERSIYRRKGLFDPSFAYLDPLHTKIELLPTDKDLMLRMQQKAQDTLSPHLRVLQFFESHFNAIRLSNLQDQQLFCRLVSSTVIGLTKTGCHPLAREIHFRIIIFGLKVLRHLSPRNSGASWKLKDQILSAALSWFKHAPRWSFGGNRLQIKAEDKILNDMTMELRGVAGIAAVAQGSYKSLQAKQDLLQILVDNERTRLRVWLFPLEPERKHHMPIIGGKSPVDGPVSYLRLAWAESPGLAIQMATRFPSPKMQSDVRWLILNFPEKVIEEPSALEIMFDSCLPADVTFQLKYLLYWAPVTPTEAITYFLPAYGNHPYILQYAMRALESYSMDVRFYFVPQLVQALRYDALGYVERYILETAKLSQLFAHQVIWNMKANSYKDEESQIPDPLKPTLDRFLENLISSFSYEERAFYEKEFSFFNEVTGVSGKLRPYIKRSKPEKKEKIEEELRKIKVEVGVYLPSNPDGVVVGIDRKSGKPLQSHAKAPYMATFRIQKTRPRLDKVDATGSQPHEHQRQLTSHSHSHSHSQSQTHNQNESDQETYEVWQSAIFKVGDDCRQDMLALQMIAAFRSIFTSVGLDVWVFPYRVTSTAPGCGVIDVLPNSISRDMLGREAVNGLYDYFVSKYGGEDSIRFQEARTNFVKSMAAYSVISYLLQFKDRHNGNIMVDDAGHIIHIDFGFCFDIAPGGVRFERAPFKLTSEMVAVMSGTHNPAHHQGGNSGINLPGANSHNPTNTQPYRWFESLVVKAFLASRPYSTKLAHIVSLMLDSGLPCFKPETLKNFRDRFVLDKSERDAAEYMRELVRKSYMSVSTKGYDQFQLMTNGIPY</sequence>
<dbReference type="Pfam" id="PF19274">
    <property type="entry name" value="PI4K_N"/>
    <property type="match status" value="2"/>
</dbReference>
<dbReference type="Proteomes" id="UP000191672">
    <property type="component" value="Unassembled WGS sequence"/>
</dbReference>
<evidence type="ECO:0000256" key="2">
    <source>
        <dbReference type="ARBA" id="ARBA00012169"/>
    </source>
</evidence>
<dbReference type="PROSITE" id="PS50290">
    <property type="entry name" value="PI3_4_KINASE_3"/>
    <property type="match status" value="1"/>
</dbReference>
<dbReference type="GO" id="GO:0004430">
    <property type="term" value="F:1-phosphatidylinositol 4-kinase activity"/>
    <property type="evidence" value="ECO:0007669"/>
    <property type="project" value="UniProtKB-EC"/>
</dbReference>
<dbReference type="FunFam" id="1.25.40.70:FF:000011">
    <property type="entry name" value="Phosphatidylinositol 4-kinase alpha"/>
    <property type="match status" value="1"/>
</dbReference>
<dbReference type="Gene3D" id="1.25.40.70">
    <property type="entry name" value="Phosphatidylinositol 3-kinase, accessory domain (PIK)"/>
    <property type="match status" value="1"/>
</dbReference>
<feature type="compositionally biased region" description="Basic and acidic residues" evidence="5">
    <location>
        <begin position="1651"/>
        <end position="1667"/>
    </location>
</feature>
<dbReference type="SMART" id="SM00145">
    <property type="entry name" value="PI3Ka"/>
    <property type="match status" value="1"/>
</dbReference>
<dbReference type="SUPFAM" id="SSF56112">
    <property type="entry name" value="Protein kinase-like (PK-like)"/>
    <property type="match status" value="1"/>
</dbReference>
<dbReference type="GO" id="GO:0006995">
    <property type="term" value="P:cellular response to nitrogen starvation"/>
    <property type="evidence" value="ECO:0007669"/>
    <property type="project" value="EnsemblFungi"/>
</dbReference>
<dbReference type="InterPro" id="IPR036940">
    <property type="entry name" value="PI3/4_kinase_cat_sf"/>
</dbReference>
<feature type="domain" description="PIK helical" evidence="7">
    <location>
        <begin position="1376"/>
        <end position="1552"/>
    </location>
</feature>
<dbReference type="GO" id="GO:0046854">
    <property type="term" value="P:phosphatidylinositol phosphate biosynthetic process"/>
    <property type="evidence" value="ECO:0007669"/>
    <property type="project" value="EnsemblFungi"/>
</dbReference>
<feature type="region of interest" description="Disordered" evidence="5">
    <location>
        <begin position="1651"/>
        <end position="1690"/>
    </location>
</feature>
<keyword evidence="3" id="KW-0808">Transferase</keyword>
<gene>
    <name evidence="8" type="ORF">PENANT_c003G01319</name>
</gene>
<dbReference type="InterPro" id="IPR018936">
    <property type="entry name" value="PI3/4_kinase_CS"/>
</dbReference>
<dbReference type="EC" id="2.7.1.67" evidence="2"/>
<dbReference type="GO" id="GO:0005886">
    <property type="term" value="C:plasma membrane"/>
    <property type="evidence" value="ECO:0007669"/>
    <property type="project" value="EnsemblFungi"/>
</dbReference>
<dbReference type="GO" id="GO:0140504">
    <property type="term" value="P:microlipophagy"/>
    <property type="evidence" value="ECO:0007669"/>
    <property type="project" value="EnsemblFungi"/>
</dbReference>
<comment type="caution">
    <text evidence="8">The sequence shown here is derived from an EMBL/GenBank/DDBJ whole genome shotgun (WGS) entry which is preliminary data.</text>
</comment>
<dbReference type="PROSITE" id="PS00916">
    <property type="entry name" value="PI3_4_KINASE_2"/>
    <property type="match status" value="1"/>
</dbReference>
<feature type="region of interest" description="Disordered" evidence="5">
    <location>
        <begin position="33"/>
        <end position="54"/>
    </location>
</feature>
<dbReference type="GO" id="GO:0060237">
    <property type="term" value="P:regulation of fungal-type cell wall organization"/>
    <property type="evidence" value="ECO:0007669"/>
    <property type="project" value="EnsemblFungi"/>
</dbReference>
<evidence type="ECO:0000259" key="7">
    <source>
        <dbReference type="PROSITE" id="PS51545"/>
    </source>
</evidence>
<dbReference type="STRING" id="416450.A0A1V6QIP5"/>
<evidence type="ECO:0000313" key="8">
    <source>
        <dbReference type="EMBL" id="OQD89081.1"/>
    </source>
</evidence>
<name>A0A1V6QIP5_9EURO</name>
<dbReference type="Gene3D" id="1.10.1070.11">
    <property type="entry name" value="Phosphatidylinositol 3-/4-kinase, catalytic domain"/>
    <property type="match status" value="1"/>
</dbReference>
<dbReference type="GO" id="GO:0030866">
    <property type="term" value="P:cortical actin cytoskeleton organization"/>
    <property type="evidence" value="ECO:0007669"/>
    <property type="project" value="EnsemblFungi"/>
</dbReference>